<dbReference type="EMBL" id="CP115174">
    <property type="protein sequence ID" value="WBO23928.1"/>
    <property type="molecule type" value="Genomic_DNA"/>
</dbReference>
<gene>
    <name evidence="1" type="ORF">PBT88_07415</name>
</gene>
<keyword evidence="2" id="KW-1185">Reference proteome</keyword>
<sequence>MTGPILLPEKPALKTDKPHMLDWGGPLTPALGGPVQTLMRLGTRHSLDFVLPRMRAEPFGRIWSARLRMAKLFGALLPFGQDGFKPGSPGAIVVDGAGQSGMSLKVKGGTPAYPIREGQAFSIVTNGRRYLYFASAKGFLDASGGATVQIFPMLRVMPADGDVCEFGRPMIQGSLAGNEVAWDRDTSPWFDFGTITITEDE</sequence>
<proteinExistence type="predicted"/>
<evidence type="ECO:0000313" key="1">
    <source>
        <dbReference type="EMBL" id="WBO23928.1"/>
    </source>
</evidence>
<evidence type="ECO:0000313" key="2">
    <source>
        <dbReference type="Proteomes" id="UP001210865"/>
    </source>
</evidence>
<reference evidence="1 2" key="1">
    <citation type="submission" date="2022-12" db="EMBL/GenBank/DDBJ databases">
        <title>Sphingomonas abieness sp. nov., an endophytic bacterium isolated from Abies koreana.</title>
        <authorList>
            <person name="Jiang L."/>
            <person name="Lee J."/>
        </authorList>
    </citation>
    <scope>NUCLEOTIDE SEQUENCE [LARGE SCALE GENOMIC DNA]</scope>
    <source>
        <strain evidence="2">PAMB 00755</strain>
    </source>
</reference>
<dbReference type="Proteomes" id="UP001210865">
    <property type="component" value="Chromosome"/>
</dbReference>
<accession>A0ABY7NRB6</accession>
<protein>
    <submittedName>
        <fullName evidence="1">Uncharacterized protein</fullName>
    </submittedName>
</protein>
<name>A0ABY7NRB6_9SPHN</name>
<dbReference type="RefSeq" id="WP_270078557.1">
    <property type="nucleotide sequence ID" value="NZ_CP115174.1"/>
</dbReference>
<organism evidence="1 2">
    <name type="scientific">Sphingomonas abietis</name>
    <dbReference type="NCBI Taxonomy" id="3012344"/>
    <lineage>
        <taxon>Bacteria</taxon>
        <taxon>Pseudomonadati</taxon>
        <taxon>Pseudomonadota</taxon>
        <taxon>Alphaproteobacteria</taxon>
        <taxon>Sphingomonadales</taxon>
        <taxon>Sphingomonadaceae</taxon>
        <taxon>Sphingomonas</taxon>
    </lineage>
</organism>